<reference evidence="1" key="2">
    <citation type="journal article" date="2022" name="New Phytol.">
        <title>Evolutionary transition to the ectomycorrhizal habit in the genomes of a hyperdiverse lineage of mushroom-forming fungi.</title>
        <authorList>
            <person name="Looney B."/>
            <person name="Miyauchi S."/>
            <person name="Morin E."/>
            <person name="Drula E."/>
            <person name="Courty P.E."/>
            <person name="Kohler A."/>
            <person name="Kuo A."/>
            <person name="LaButti K."/>
            <person name="Pangilinan J."/>
            <person name="Lipzen A."/>
            <person name="Riley R."/>
            <person name="Andreopoulos W."/>
            <person name="He G."/>
            <person name="Johnson J."/>
            <person name="Nolan M."/>
            <person name="Tritt A."/>
            <person name="Barry K.W."/>
            <person name="Grigoriev I.V."/>
            <person name="Nagy L.G."/>
            <person name="Hibbett D."/>
            <person name="Henrissat B."/>
            <person name="Matheny P.B."/>
            <person name="Labbe J."/>
            <person name="Martin F.M."/>
        </authorList>
    </citation>
    <scope>NUCLEOTIDE SEQUENCE</scope>
    <source>
        <strain evidence="1">EC-137</strain>
    </source>
</reference>
<keyword evidence="2" id="KW-1185">Reference proteome</keyword>
<feature type="non-terminal residue" evidence="1">
    <location>
        <position position="1"/>
    </location>
</feature>
<evidence type="ECO:0000313" key="2">
    <source>
        <dbReference type="Proteomes" id="UP000814128"/>
    </source>
</evidence>
<gene>
    <name evidence="1" type="ORF">K488DRAFT_54115</name>
</gene>
<accession>A0ACB8QFQ7</accession>
<proteinExistence type="predicted"/>
<name>A0ACB8QFQ7_9AGAM</name>
<organism evidence="1 2">
    <name type="scientific">Vararia minispora EC-137</name>
    <dbReference type="NCBI Taxonomy" id="1314806"/>
    <lineage>
        <taxon>Eukaryota</taxon>
        <taxon>Fungi</taxon>
        <taxon>Dikarya</taxon>
        <taxon>Basidiomycota</taxon>
        <taxon>Agaricomycotina</taxon>
        <taxon>Agaricomycetes</taxon>
        <taxon>Russulales</taxon>
        <taxon>Lachnocladiaceae</taxon>
        <taxon>Vararia</taxon>
    </lineage>
</organism>
<evidence type="ECO:0000313" key="1">
    <source>
        <dbReference type="EMBL" id="KAI0030482.1"/>
    </source>
</evidence>
<comment type="caution">
    <text evidence="1">The sequence shown here is derived from an EMBL/GenBank/DDBJ whole genome shotgun (WGS) entry which is preliminary data.</text>
</comment>
<dbReference type="Proteomes" id="UP000814128">
    <property type="component" value="Unassembled WGS sequence"/>
</dbReference>
<protein>
    <submittedName>
        <fullName evidence="1">Uncharacterized protein</fullName>
    </submittedName>
</protein>
<dbReference type="EMBL" id="MU273619">
    <property type="protein sequence ID" value="KAI0030482.1"/>
    <property type="molecule type" value="Genomic_DNA"/>
</dbReference>
<reference evidence="1" key="1">
    <citation type="submission" date="2021-02" db="EMBL/GenBank/DDBJ databases">
        <authorList>
            <consortium name="DOE Joint Genome Institute"/>
            <person name="Ahrendt S."/>
            <person name="Looney B.P."/>
            <person name="Miyauchi S."/>
            <person name="Morin E."/>
            <person name="Drula E."/>
            <person name="Courty P.E."/>
            <person name="Chicoki N."/>
            <person name="Fauchery L."/>
            <person name="Kohler A."/>
            <person name="Kuo A."/>
            <person name="Labutti K."/>
            <person name="Pangilinan J."/>
            <person name="Lipzen A."/>
            <person name="Riley R."/>
            <person name="Andreopoulos W."/>
            <person name="He G."/>
            <person name="Johnson J."/>
            <person name="Barry K.W."/>
            <person name="Grigoriev I.V."/>
            <person name="Nagy L."/>
            <person name="Hibbett D."/>
            <person name="Henrissat B."/>
            <person name="Matheny P.B."/>
            <person name="Labbe J."/>
            <person name="Martin F."/>
        </authorList>
    </citation>
    <scope>NUCLEOTIDE SEQUENCE</scope>
    <source>
        <strain evidence="1">EC-137</strain>
    </source>
</reference>
<sequence>DSRPAKERNGGGVFGSLIATTGNIAGAAAPSANTIAPDLKRPGYHISRYSHDELPSRAQKTGLRRTQSMRSLTQSPTPALRASPFLESPSSPASLGGPSNLERSATLVSEASHTPLIPPADGPSYRSKWSEVLSLPKRGFAYPHSLPTTPGSMKSLATLETEETEVAEWDEKRRALPRMGREKDSRDEQRRERKRRKKKAEIFITRHIADLLARQTFVLKLARAMMMFGGPTHRLQAQMQSTARVLEISLSCMYLPDTMLLSFDDDITSTSNVKLIKQGSALDLSKLTYAYKVYWAVIHDEMSVKEASDELDELMRCKPTYRTSALVFFGGMASASICSVSFRGSFVDCLISFPLGCILVAVQILSARHELYSNVFEITITTFISFISAALAQSQKVCYTAVASSSVVLILPGYLVLCGSLELSSRNIVSGAVRLCYALIYSLFLGFGLAIGGEIYAKIAHRNYVLGAEDYYCAVSHDPGLWYRSTPSLWWAFLTVPMFSLFLSLRNHAPLFRKELPLLILVSCAGWVTNHFTATVFPNQNDISSAVGAFAVGFISNIYGRFFRGNAFVVMITGILFQLPSGLSNGGLLTFANQQTSGNSSAYISGFQTALQLISTCIGLTVGLGISLVLIFPIQSRKRAAGVFSL</sequence>